<organism evidence="1">
    <name type="scientific">marine metagenome</name>
    <dbReference type="NCBI Taxonomy" id="408172"/>
    <lineage>
        <taxon>unclassified sequences</taxon>
        <taxon>metagenomes</taxon>
        <taxon>ecological metagenomes</taxon>
    </lineage>
</organism>
<dbReference type="InterPro" id="IPR008775">
    <property type="entry name" value="Phytyl_CoA_dOase-like"/>
</dbReference>
<dbReference type="Gene3D" id="2.60.120.620">
    <property type="entry name" value="q2cbj1_9rhob like domain"/>
    <property type="match status" value="1"/>
</dbReference>
<protein>
    <recommendedName>
        <fullName evidence="2">JmjC domain-containing protein</fullName>
    </recommendedName>
</protein>
<dbReference type="PANTHER" id="PTHR20883">
    <property type="entry name" value="PHYTANOYL-COA DIOXYGENASE DOMAIN CONTAINING 1"/>
    <property type="match status" value="1"/>
</dbReference>
<accession>A0A382EW73</accession>
<sequence length="209" mass="23970">MIENLKEARMETDVLTSEQNRKWNKNGYLVLRNVLSQQEIKNLTTVVDQMYQEYLQQSEVKPNAEFDRRNVMEENDVFIPLMDHPVTFPIVLELMDPYILLGMSEVIVRPPNPESSGILHTDGGQAMRQIRVSQSSLPLQIKIQYFLTDLEEEDKGNFTIVPGSHNRPFPEGGFKYGPYIPEAIQLRVRAGDAVVFPHALWHGFVANKS</sequence>
<feature type="non-terminal residue" evidence="1">
    <location>
        <position position="209"/>
    </location>
</feature>
<proteinExistence type="predicted"/>
<evidence type="ECO:0008006" key="2">
    <source>
        <dbReference type="Google" id="ProtNLM"/>
    </source>
</evidence>
<reference evidence="1" key="1">
    <citation type="submission" date="2018-05" db="EMBL/GenBank/DDBJ databases">
        <authorList>
            <person name="Lanie J.A."/>
            <person name="Ng W.-L."/>
            <person name="Kazmierczak K.M."/>
            <person name="Andrzejewski T.M."/>
            <person name="Davidsen T.M."/>
            <person name="Wayne K.J."/>
            <person name="Tettelin H."/>
            <person name="Glass J.I."/>
            <person name="Rusch D."/>
            <person name="Podicherti R."/>
            <person name="Tsui H.-C.T."/>
            <person name="Winkler M.E."/>
        </authorList>
    </citation>
    <scope>NUCLEOTIDE SEQUENCE</scope>
</reference>
<name>A0A382EW73_9ZZZZ</name>
<dbReference type="GO" id="GO:0046872">
    <property type="term" value="F:metal ion binding"/>
    <property type="evidence" value="ECO:0007669"/>
    <property type="project" value="UniProtKB-ARBA"/>
</dbReference>
<dbReference type="EMBL" id="UINC01046470">
    <property type="protein sequence ID" value="SVB54532.1"/>
    <property type="molecule type" value="Genomic_DNA"/>
</dbReference>
<dbReference type="AlphaFoldDB" id="A0A382EW73"/>
<dbReference type="SUPFAM" id="SSF51197">
    <property type="entry name" value="Clavaminate synthase-like"/>
    <property type="match status" value="1"/>
</dbReference>
<dbReference type="GO" id="GO:0016491">
    <property type="term" value="F:oxidoreductase activity"/>
    <property type="evidence" value="ECO:0007669"/>
    <property type="project" value="UniProtKB-ARBA"/>
</dbReference>
<dbReference type="PANTHER" id="PTHR20883:SF48">
    <property type="entry name" value="ECTOINE DIOXYGENASE"/>
    <property type="match status" value="1"/>
</dbReference>
<dbReference type="Pfam" id="PF05721">
    <property type="entry name" value="PhyH"/>
    <property type="match status" value="1"/>
</dbReference>
<evidence type="ECO:0000313" key="1">
    <source>
        <dbReference type="EMBL" id="SVB54532.1"/>
    </source>
</evidence>
<gene>
    <name evidence="1" type="ORF">METZ01_LOCUS207386</name>
</gene>